<dbReference type="EMBL" id="AGNL01050052">
    <property type="protein sequence ID" value="EJK44195.1"/>
    <property type="molecule type" value="Genomic_DNA"/>
</dbReference>
<dbReference type="Proteomes" id="UP000266841">
    <property type="component" value="Unassembled WGS sequence"/>
</dbReference>
<feature type="region of interest" description="Disordered" evidence="1">
    <location>
        <begin position="113"/>
        <end position="274"/>
    </location>
</feature>
<gene>
    <name evidence="2" type="ORF">THAOC_37288</name>
</gene>
<feature type="compositionally biased region" description="Basic and acidic residues" evidence="1">
    <location>
        <begin position="155"/>
        <end position="178"/>
    </location>
</feature>
<evidence type="ECO:0000313" key="2">
    <source>
        <dbReference type="EMBL" id="EJK44195.1"/>
    </source>
</evidence>
<evidence type="ECO:0000313" key="3">
    <source>
        <dbReference type="Proteomes" id="UP000266841"/>
    </source>
</evidence>
<feature type="compositionally biased region" description="Low complexity" evidence="1">
    <location>
        <begin position="181"/>
        <end position="192"/>
    </location>
</feature>
<protein>
    <submittedName>
        <fullName evidence="2">Uncharacterized protein</fullName>
    </submittedName>
</protein>
<accession>K0QZ12</accession>
<feature type="compositionally biased region" description="Polar residues" evidence="1">
    <location>
        <begin position="66"/>
        <end position="79"/>
    </location>
</feature>
<feature type="compositionally biased region" description="Low complexity" evidence="1">
    <location>
        <begin position="223"/>
        <end position="242"/>
    </location>
</feature>
<name>K0QZ12_THAOC</name>
<comment type="caution">
    <text evidence="2">The sequence shown here is derived from an EMBL/GenBank/DDBJ whole genome shotgun (WGS) entry which is preliminary data.</text>
</comment>
<feature type="region of interest" description="Disordered" evidence="1">
    <location>
        <begin position="53"/>
        <end position="79"/>
    </location>
</feature>
<keyword evidence="3" id="KW-1185">Reference proteome</keyword>
<sequence>DEDRSARSAWKVAHSKVPGPGITERASERPGKARKACFRRKFASSLRQRVPFIGKTPAADHESCRGPNSTGSRNWTKSSFLESSRRALQAALNRRIQGRRGWELGRLGRHSARWRRVPKTDAARPGGSRKKKDTRRTAAASRKTLGVLRRIVRRTRGELRRRQERAYDGRHPAGEGRRPSLRASSRPSRSYPSRPPPASGGRRRSPSGLALPPQLRAGPGRGASPAPHPVLLLPAPFTSTSPRGRRGGAGRGGRGGRGRTTSSSSPCASGGRGR</sequence>
<feature type="region of interest" description="Disordered" evidence="1">
    <location>
        <begin position="1"/>
        <end position="35"/>
    </location>
</feature>
<organism evidence="2 3">
    <name type="scientific">Thalassiosira oceanica</name>
    <name type="common">Marine diatom</name>
    <dbReference type="NCBI Taxonomy" id="159749"/>
    <lineage>
        <taxon>Eukaryota</taxon>
        <taxon>Sar</taxon>
        <taxon>Stramenopiles</taxon>
        <taxon>Ochrophyta</taxon>
        <taxon>Bacillariophyta</taxon>
        <taxon>Coscinodiscophyceae</taxon>
        <taxon>Thalassiosirophycidae</taxon>
        <taxon>Thalassiosirales</taxon>
        <taxon>Thalassiosiraceae</taxon>
        <taxon>Thalassiosira</taxon>
    </lineage>
</organism>
<proteinExistence type="predicted"/>
<reference evidence="2 3" key="1">
    <citation type="journal article" date="2012" name="Genome Biol.">
        <title>Genome and low-iron response of an oceanic diatom adapted to chronic iron limitation.</title>
        <authorList>
            <person name="Lommer M."/>
            <person name="Specht M."/>
            <person name="Roy A.S."/>
            <person name="Kraemer L."/>
            <person name="Andreson R."/>
            <person name="Gutowska M.A."/>
            <person name="Wolf J."/>
            <person name="Bergner S.V."/>
            <person name="Schilhabel M.B."/>
            <person name="Klostermeier U.C."/>
            <person name="Beiko R.G."/>
            <person name="Rosenstiel P."/>
            <person name="Hippler M."/>
            <person name="Laroche J."/>
        </authorList>
    </citation>
    <scope>NUCLEOTIDE SEQUENCE [LARGE SCALE GENOMIC DNA]</scope>
    <source>
        <strain evidence="2 3">CCMP1005</strain>
    </source>
</reference>
<dbReference type="AlphaFoldDB" id="K0QZ12"/>
<feature type="non-terminal residue" evidence="2">
    <location>
        <position position="1"/>
    </location>
</feature>
<evidence type="ECO:0000256" key="1">
    <source>
        <dbReference type="SAM" id="MobiDB-lite"/>
    </source>
</evidence>